<keyword evidence="4 11" id="KW-0812">Transmembrane</keyword>
<keyword evidence="10 12" id="KW-0675">Receptor</keyword>
<evidence type="ECO:0000313" key="12">
    <source>
        <dbReference type="EMBL" id="KAF5741289.1"/>
    </source>
</evidence>
<keyword evidence="13" id="KW-1185">Reference proteome</keyword>
<sequence length="274" mass="31228">MGIKENYSPSAVKRVIGWVRGQSKKVKVYLGVMLTLISLAAMVVLGRYGWLVFVGAAAVHAVGILVLTYKLTMYKSCSGLSLKSQELTAIFLTARLVCNFSIGPNIHTGLDIASLLSTAWVIYMIRFRLKATYMKKQDTIAIYYTVVPSIILAILIHPHAFRSNFKQILWAFSVYLEAVSVLPQLRMIQNAKMIEPFTAHYVFALGISRLLSCADWIYQIYLTRGRYFFLIGYGKFWFPMAILSEFIQTFILADFCYYYTKSFMEGQTVMRMPV</sequence>
<evidence type="ECO:0000256" key="9">
    <source>
        <dbReference type="ARBA" id="ARBA00023136"/>
    </source>
</evidence>
<dbReference type="OrthoDB" id="7694678at2759"/>
<keyword evidence="8 11" id="KW-1133">Transmembrane helix</keyword>
<dbReference type="Pfam" id="PF00810">
    <property type="entry name" value="ER_lumen_recept"/>
    <property type="match status" value="1"/>
</dbReference>
<dbReference type="GO" id="GO:0016192">
    <property type="term" value="P:vesicle-mediated transport"/>
    <property type="evidence" value="ECO:0007669"/>
    <property type="project" value="UniProtKB-KW"/>
</dbReference>
<feature type="transmembrane region" description="Helical" evidence="11">
    <location>
        <begin position="141"/>
        <end position="161"/>
    </location>
</feature>
<dbReference type="EMBL" id="JAAARO010000010">
    <property type="protein sequence ID" value="KAF5741289.1"/>
    <property type="molecule type" value="Genomic_DNA"/>
</dbReference>
<evidence type="ECO:0000256" key="6">
    <source>
        <dbReference type="ARBA" id="ARBA00022892"/>
    </source>
</evidence>
<dbReference type="AlphaFoldDB" id="A0A7J7D4U1"/>
<evidence type="ECO:0000256" key="10">
    <source>
        <dbReference type="ARBA" id="ARBA00023170"/>
    </source>
</evidence>
<dbReference type="Proteomes" id="UP000593562">
    <property type="component" value="Unassembled WGS sequence"/>
</dbReference>
<evidence type="ECO:0000256" key="3">
    <source>
        <dbReference type="ARBA" id="ARBA00022448"/>
    </source>
</evidence>
<evidence type="ECO:0000256" key="4">
    <source>
        <dbReference type="ARBA" id="ARBA00022692"/>
    </source>
</evidence>
<dbReference type="GO" id="GO:0015031">
    <property type="term" value="P:protein transport"/>
    <property type="evidence" value="ECO:0007669"/>
    <property type="project" value="UniProtKB-KW"/>
</dbReference>
<keyword evidence="5" id="KW-0256">Endoplasmic reticulum</keyword>
<comment type="subcellular location">
    <subcellularLocation>
        <location evidence="1">Endoplasmic reticulum membrane</location>
        <topology evidence="1">Multi-pass membrane protein</topology>
    </subcellularLocation>
</comment>
<keyword evidence="7" id="KW-0653">Protein transport</keyword>
<accession>A0A7J7D4U1</accession>
<protein>
    <submittedName>
        <fullName evidence="12">Putative ER lumen protein-retaining receptor C28H8.4</fullName>
    </submittedName>
</protein>
<proteinExistence type="inferred from homology"/>
<keyword evidence="6" id="KW-0931">ER-Golgi transport</keyword>
<keyword evidence="9 11" id="KW-0472">Membrane</keyword>
<keyword evidence="3" id="KW-0813">Transport</keyword>
<reference evidence="12 13" key="1">
    <citation type="journal article" date="2020" name="Nat. Commun.">
        <title>Genome of Tripterygium wilfordii and identification of cytochrome P450 involved in triptolide biosynthesis.</title>
        <authorList>
            <person name="Tu L."/>
            <person name="Su P."/>
            <person name="Zhang Z."/>
            <person name="Gao L."/>
            <person name="Wang J."/>
            <person name="Hu T."/>
            <person name="Zhou J."/>
            <person name="Zhang Y."/>
            <person name="Zhao Y."/>
            <person name="Liu Y."/>
            <person name="Song Y."/>
            <person name="Tong Y."/>
            <person name="Lu Y."/>
            <person name="Yang J."/>
            <person name="Xu C."/>
            <person name="Jia M."/>
            <person name="Peters R.J."/>
            <person name="Huang L."/>
            <person name="Gao W."/>
        </authorList>
    </citation>
    <scope>NUCLEOTIDE SEQUENCE [LARGE SCALE GENOMIC DNA]</scope>
    <source>
        <strain evidence="13">cv. XIE 37</strain>
        <tissue evidence="12">Leaf</tissue>
    </source>
</reference>
<evidence type="ECO:0000256" key="5">
    <source>
        <dbReference type="ARBA" id="ARBA00022824"/>
    </source>
</evidence>
<gene>
    <name evidence="12" type="ORF">HS088_TW10G00285</name>
</gene>
<name>A0A7J7D4U1_TRIWF</name>
<dbReference type="GO" id="GO:0006621">
    <property type="term" value="P:protein retention in ER lumen"/>
    <property type="evidence" value="ECO:0007669"/>
    <property type="project" value="InterPro"/>
</dbReference>
<dbReference type="InParanoid" id="A0A7J7D4U1"/>
<dbReference type="GO" id="GO:0046923">
    <property type="term" value="F:ER retention sequence binding"/>
    <property type="evidence" value="ECO:0007669"/>
    <property type="project" value="InterPro"/>
</dbReference>
<feature type="transmembrane region" description="Helical" evidence="11">
    <location>
        <begin position="51"/>
        <end position="69"/>
    </location>
</feature>
<evidence type="ECO:0000256" key="8">
    <source>
        <dbReference type="ARBA" id="ARBA00022989"/>
    </source>
</evidence>
<feature type="transmembrane region" description="Helical" evidence="11">
    <location>
        <begin position="238"/>
        <end position="260"/>
    </location>
</feature>
<evidence type="ECO:0000256" key="11">
    <source>
        <dbReference type="SAM" id="Phobius"/>
    </source>
</evidence>
<dbReference type="InterPro" id="IPR000133">
    <property type="entry name" value="ER_ret_rcpt"/>
</dbReference>
<evidence type="ECO:0000256" key="1">
    <source>
        <dbReference type="ARBA" id="ARBA00004477"/>
    </source>
</evidence>
<evidence type="ECO:0000313" key="13">
    <source>
        <dbReference type="Proteomes" id="UP000593562"/>
    </source>
</evidence>
<comment type="similarity">
    <text evidence="2">Belongs to the ERD2 family.</text>
</comment>
<feature type="transmembrane region" description="Helical" evidence="11">
    <location>
        <begin position="112"/>
        <end position="129"/>
    </location>
</feature>
<feature type="transmembrane region" description="Helical" evidence="11">
    <location>
        <begin position="28"/>
        <end position="45"/>
    </location>
</feature>
<dbReference type="PRINTS" id="PR00660">
    <property type="entry name" value="ERLUMENR"/>
</dbReference>
<organism evidence="12 13">
    <name type="scientific">Tripterygium wilfordii</name>
    <name type="common">Thunder God vine</name>
    <dbReference type="NCBI Taxonomy" id="458696"/>
    <lineage>
        <taxon>Eukaryota</taxon>
        <taxon>Viridiplantae</taxon>
        <taxon>Streptophyta</taxon>
        <taxon>Embryophyta</taxon>
        <taxon>Tracheophyta</taxon>
        <taxon>Spermatophyta</taxon>
        <taxon>Magnoliopsida</taxon>
        <taxon>eudicotyledons</taxon>
        <taxon>Gunneridae</taxon>
        <taxon>Pentapetalae</taxon>
        <taxon>rosids</taxon>
        <taxon>fabids</taxon>
        <taxon>Celastrales</taxon>
        <taxon>Celastraceae</taxon>
        <taxon>Tripterygium</taxon>
    </lineage>
</organism>
<dbReference type="GO" id="GO:0005789">
    <property type="term" value="C:endoplasmic reticulum membrane"/>
    <property type="evidence" value="ECO:0007669"/>
    <property type="project" value="UniProtKB-SubCell"/>
</dbReference>
<evidence type="ECO:0000256" key="7">
    <source>
        <dbReference type="ARBA" id="ARBA00022927"/>
    </source>
</evidence>
<comment type="caution">
    <text evidence="12">The sequence shown here is derived from an EMBL/GenBank/DDBJ whole genome shotgun (WGS) entry which is preliminary data.</text>
</comment>
<feature type="transmembrane region" description="Helical" evidence="11">
    <location>
        <begin position="197"/>
        <end position="218"/>
    </location>
</feature>
<dbReference type="PANTHER" id="PTHR10585">
    <property type="entry name" value="ER LUMEN PROTEIN RETAINING RECEPTOR"/>
    <property type="match status" value="1"/>
</dbReference>
<evidence type="ECO:0000256" key="2">
    <source>
        <dbReference type="ARBA" id="ARBA00010120"/>
    </source>
</evidence>